<keyword evidence="5 11" id="KW-0812">Transmembrane</keyword>
<evidence type="ECO:0000256" key="8">
    <source>
        <dbReference type="ARBA" id="ARBA00023136"/>
    </source>
</evidence>
<keyword evidence="3" id="KW-0444">Lipid biosynthesis</keyword>
<evidence type="ECO:0000313" key="12">
    <source>
        <dbReference type="EMBL" id="SUZ96840.1"/>
    </source>
</evidence>
<evidence type="ECO:0000256" key="1">
    <source>
        <dbReference type="ARBA" id="ARBA00004141"/>
    </source>
</evidence>
<dbReference type="GO" id="GO:0008444">
    <property type="term" value="F:CDP-diacylglycerol-glycerol-3-phosphate 3-phosphatidyltransferase activity"/>
    <property type="evidence" value="ECO:0007669"/>
    <property type="project" value="InterPro"/>
</dbReference>
<dbReference type="InterPro" id="IPR048254">
    <property type="entry name" value="CDP_ALCOHOL_P_TRANSF_CS"/>
</dbReference>
<evidence type="ECO:0000256" key="2">
    <source>
        <dbReference type="ARBA" id="ARBA00010441"/>
    </source>
</evidence>
<protein>
    <recommendedName>
        <fullName evidence="13">CDP-diacylglycerol--glycerol-3-phosphate 3-phosphatidyltransferase</fullName>
    </recommendedName>
</protein>
<evidence type="ECO:0008006" key="13">
    <source>
        <dbReference type="Google" id="ProtNLM"/>
    </source>
</evidence>
<keyword evidence="7" id="KW-0443">Lipid metabolism</keyword>
<gene>
    <name evidence="12" type="ORF">METZ01_LOCUS49694</name>
</gene>
<evidence type="ECO:0000256" key="5">
    <source>
        <dbReference type="ARBA" id="ARBA00022692"/>
    </source>
</evidence>
<feature type="transmembrane region" description="Helical" evidence="11">
    <location>
        <begin position="128"/>
        <end position="148"/>
    </location>
</feature>
<dbReference type="AlphaFoldDB" id="A0A381RYC0"/>
<evidence type="ECO:0000256" key="11">
    <source>
        <dbReference type="SAM" id="Phobius"/>
    </source>
</evidence>
<dbReference type="PIRSF" id="PIRSF000847">
    <property type="entry name" value="Phos_ph_gly_syn"/>
    <property type="match status" value="1"/>
</dbReference>
<dbReference type="InterPro" id="IPR000462">
    <property type="entry name" value="CDP-OH_P_trans"/>
</dbReference>
<evidence type="ECO:0000256" key="7">
    <source>
        <dbReference type="ARBA" id="ARBA00023098"/>
    </source>
</evidence>
<dbReference type="GO" id="GO:0046474">
    <property type="term" value="P:glycerophospholipid biosynthetic process"/>
    <property type="evidence" value="ECO:0007669"/>
    <property type="project" value="TreeGrafter"/>
</dbReference>
<dbReference type="InterPro" id="IPR004570">
    <property type="entry name" value="Phosphatidylglycerol_P_synth"/>
</dbReference>
<sequence>MPIVYSLARDRIVVAVLLVLFAVVTDWLDGYFARRAHEVTDLGKFLDPVADSIAIAAVVLFLSLDETRNFPFWFFAFYMIRQLTIALSGVYMLNHSHLVFGSNIIGKWTVGITALAILLYIVRMENFGFYLILVSTVLASVSWIQYLLRNFNPKIQS</sequence>
<feature type="transmembrane region" description="Helical" evidence="11">
    <location>
        <begin position="105"/>
        <end position="122"/>
    </location>
</feature>
<comment type="similarity">
    <text evidence="2">Belongs to the CDP-alcohol phosphatidyltransferase class-I family.</text>
</comment>
<evidence type="ECO:0000256" key="4">
    <source>
        <dbReference type="ARBA" id="ARBA00022679"/>
    </source>
</evidence>
<name>A0A381RYC0_9ZZZZ</name>
<comment type="subcellular location">
    <subcellularLocation>
        <location evidence="1">Membrane</location>
        <topology evidence="1">Multi-pass membrane protein</topology>
    </subcellularLocation>
</comment>
<reference evidence="12" key="1">
    <citation type="submission" date="2018-05" db="EMBL/GenBank/DDBJ databases">
        <authorList>
            <person name="Lanie J.A."/>
            <person name="Ng W.-L."/>
            <person name="Kazmierczak K.M."/>
            <person name="Andrzejewski T.M."/>
            <person name="Davidsen T.M."/>
            <person name="Wayne K.J."/>
            <person name="Tettelin H."/>
            <person name="Glass J.I."/>
            <person name="Rusch D."/>
            <person name="Podicherti R."/>
            <person name="Tsui H.-C.T."/>
            <person name="Winkler M.E."/>
        </authorList>
    </citation>
    <scope>NUCLEOTIDE SEQUENCE</scope>
</reference>
<dbReference type="EMBL" id="UINC01002453">
    <property type="protein sequence ID" value="SUZ96840.1"/>
    <property type="molecule type" value="Genomic_DNA"/>
</dbReference>
<keyword evidence="8 11" id="KW-0472">Membrane</keyword>
<dbReference type="InterPro" id="IPR043130">
    <property type="entry name" value="CDP-OH_PTrfase_TM_dom"/>
</dbReference>
<keyword evidence="6 11" id="KW-1133">Transmembrane helix</keyword>
<proteinExistence type="inferred from homology"/>
<organism evidence="12">
    <name type="scientific">marine metagenome</name>
    <dbReference type="NCBI Taxonomy" id="408172"/>
    <lineage>
        <taxon>unclassified sequences</taxon>
        <taxon>metagenomes</taxon>
        <taxon>ecological metagenomes</taxon>
    </lineage>
</organism>
<dbReference type="Pfam" id="PF01066">
    <property type="entry name" value="CDP-OH_P_transf"/>
    <property type="match status" value="1"/>
</dbReference>
<accession>A0A381RYC0</accession>
<keyword evidence="4" id="KW-0808">Transferase</keyword>
<dbReference type="PANTHER" id="PTHR14269:SF62">
    <property type="entry name" value="CDP-DIACYLGLYCEROL--GLYCEROL-3-PHOSPHATE 3-PHOSPHATIDYLTRANSFERASE 1, CHLOROPLASTIC"/>
    <property type="match status" value="1"/>
</dbReference>
<evidence type="ECO:0000256" key="3">
    <source>
        <dbReference type="ARBA" id="ARBA00022516"/>
    </source>
</evidence>
<feature type="transmembrane region" description="Helical" evidence="11">
    <location>
        <begin position="45"/>
        <end position="64"/>
    </location>
</feature>
<dbReference type="PROSITE" id="PS00379">
    <property type="entry name" value="CDP_ALCOHOL_P_TRANSF"/>
    <property type="match status" value="1"/>
</dbReference>
<evidence type="ECO:0000256" key="6">
    <source>
        <dbReference type="ARBA" id="ARBA00022989"/>
    </source>
</evidence>
<dbReference type="Gene3D" id="1.20.120.1760">
    <property type="match status" value="1"/>
</dbReference>
<keyword evidence="10" id="KW-1208">Phospholipid metabolism</keyword>
<dbReference type="GO" id="GO:0016020">
    <property type="term" value="C:membrane"/>
    <property type="evidence" value="ECO:0007669"/>
    <property type="project" value="UniProtKB-SubCell"/>
</dbReference>
<dbReference type="PANTHER" id="PTHR14269">
    <property type="entry name" value="CDP-DIACYLGLYCEROL--GLYCEROL-3-PHOSPHATE 3-PHOSPHATIDYLTRANSFERASE-RELATED"/>
    <property type="match status" value="1"/>
</dbReference>
<evidence type="ECO:0000256" key="9">
    <source>
        <dbReference type="ARBA" id="ARBA00023209"/>
    </source>
</evidence>
<dbReference type="InterPro" id="IPR050324">
    <property type="entry name" value="CDP-alcohol_PTase-I"/>
</dbReference>
<feature type="transmembrane region" description="Helical" evidence="11">
    <location>
        <begin position="12"/>
        <end position="33"/>
    </location>
</feature>
<keyword evidence="9" id="KW-0594">Phospholipid biosynthesis</keyword>
<feature type="transmembrane region" description="Helical" evidence="11">
    <location>
        <begin position="70"/>
        <end position="93"/>
    </location>
</feature>
<evidence type="ECO:0000256" key="10">
    <source>
        <dbReference type="ARBA" id="ARBA00023264"/>
    </source>
</evidence>